<feature type="region of interest" description="Disordered" evidence="1">
    <location>
        <begin position="1"/>
        <end position="78"/>
    </location>
</feature>
<organism evidence="2 3">
    <name type="scientific">Prymnesium parvum</name>
    <name type="common">Toxic golden alga</name>
    <dbReference type="NCBI Taxonomy" id="97485"/>
    <lineage>
        <taxon>Eukaryota</taxon>
        <taxon>Haptista</taxon>
        <taxon>Haptophyta</taxon>
        <taxon>Prymnesiophyceae</taxon>
        <taxon>Prymnesiales</taxon>
        <taxon>Prymnesiaceae</taxon>
        <taxon>Prymnesium</taxon>
    </lineage>
</organism>
<protein>
    <submittedName>
        <fullName evidence="2">Uncharacterized protein</fullName>
    </submittedName>
</protein>
<comment type="caution">
    <text evidence="2">The sequence shown here is derived from an EMBL/GenBank/DDBJ whole genome shotgun (WGS) entry which is preliminary data.</text>
</comment>
<proteinExistence type="predicted"/>
<dbReference type="EMBL" id="JBGBPQ010000034">
    <property type="protein sequence ID" value="KAL1493531.1"/>
    <property type="molecule type" value="Genomic_DNA"/>
</dbReference>
<sequence>MPMSAPLPTRPLPSLAAPPLAAERSLPMAQKPALTSLSAGKPQPPRAGSPPKLVFPSTLTAGRHNVSPGRSRDRSADLDARITKMGSRRWRRFVNDQFLDSPVPMGSARDALAKENLAEELPFYRRGVRFSLLTPADFGDEPPATGEEEVPPELLRLSSIGLSELGEEEWERVTHADAQEV</sequence>
<dbReference type="Proteomes" id="UP001515480">
    <property type="component" value="Unassembled WGS sequence"/>
</dbReference>
<evidence type="ECO:0000313" key="2">
    <source>
        <dbReference type="EMBL" id="KAL1493531.1"/>
    </source>
</evidence>
<accession>A0AB34IBC5</accession>
<reference evidence="2 3" key="1">
    <citation type="journal article" date="2024" name="Science">
        <title>Giant polyketide synthase enzymes in the biosynthesis of giant marine polyether toxins.</title>
        <authorList>
            <person name="Fallon T.R."/>
            <person name="Shende V.V."/>
            <person name="Wierzbicki I.H."/>
            <person name="Pendleton A.L."/>
            <person name="Watervoot N.F."/>
            <person name="Auber R.P."/>
            <person name="Gonzalez D.J."/>
            <person name="Wisecaver J.H."/>
            <person name="Moore B.S."/>
        </authorList>
    </citation>
    <scope>NUCLEOTIDE SEQUENCE [LARGE SCALE GENOMIC DNA]</scope>
    <source>
        <strain evidence="2 3">12B1</strain>
    </source>
</reference>
<dbReference type="AlphaFoldDB" id="A0AB34IBC5"/>
<gene>
    <name evidence="2" type="ORF">AB1Y20_017234</name>
</gene>
<feature type="compositionally biased region" description="Low complexity" evidence="1">
    <location>
        <begin position="1"/>
        <end position="27"/>
    </location>
</feature>
<keyword evidence="3" id="KW-1185">Reference proteome</keyword>
<evidence type="ECO:0000256" key="1">
    <source>
        <dbReference type="SAM" id="MobiDB-lite"/>
    </source>
</evidence>
<name>A0AB34IBC5_PRYPA</name>
<evidence type="ECO:0000313" key="3">
    <source>
        <dbReference type="Proteomes" id="UP001515480"/>
    </source>
</evidence>